<proteinExistence type="predicted"/>
<reference evidence="2" key="1">
    <citation type="submission" date="2015-04" db="UniProtKB">
        <authorList>
            <consortium name="EnsemblPlants"/>
        </authorList>
    </citation>
    <scope>IDENTIFICATION</scope>
</reference>
<dbReference type="HOGENOM" id="CLU_2501822_0_0_1"/>
<name>A0A0E0JKS5_ORYPU</name>
<dbReference type="AlphaFoldDB" id="A0A0E0JKS5"/>
<feature type="compositionally biased region" description="Acidic residues" evidence="1">
    <location>
        <begin position="11"/>
        <end position="23"/>
    </location>
</feature>
<dbReference type="EnsemblPlants" id="OPUNC01G21810.1">
    <property type="protein sequence ID" value="OPUNC01G21810.1"/>
    <property type="gene ID" value="OPUNC01G21810"/>
</dbReference>
<dbReference type="Gramene" id="OPUNC01G21810.1">
    <property type="protein sequence ID" value="OPUNC01G21810.1"/>
    <property type="gene ID" value="OPUNC01G21810"/>
</dbReference>
<reference evidence="2" key="2">
    <citation type="submission" date="2018-05" db="EMBL/GenBank/DDBJ databases">
        <title>OpunRS2 (Oryza punctata Reference Sequence Version 2).</title>
        <authorList>
            <person name="Zhang J."/>
            <person name="Kudrna D."/>
            <person name="Lee S."/>
            <person name="Talag J."/>
            <person name="Welchert J."/>
            <person name="Wing R.A."/>
        </authorList>
    </citation>
    <scope>NUCLEOTIDE SEQUENCE [LARGE SCALE GENOMIC DNA]</scope>
</reference>
<evidence type="ECO:0000313" key="2">
    <source>
        <dbReference type="EnsemblPlants" id="OPUNC01G21810.1"/>
    </source>
</evidence>
<accession>A0A0E0JKS5</accession>
<feature type="region of interest" description="Disordered" evidence="1">
    <location>
        <begin position="1"/>
        <end position="26"/>
    </location>
</feature>
<organism evidence="2">
    <name type="scientific">Oryza punctata</name>
    <name type="common">Red rice</name>
    <dbReference type="NCBI Taxonomy" id="4537"/>
    <lineage>
        <taxon>Eukaryota</taxon>
        <taxon>Viridiplantae</taxon>
        <taxon>Streptophyta</taxon>
        <taxon>Embryophyta</taxon>
        <taxon>Tracheophyta</taxon>
        <taxon>Spermatophyta</taxon>
        <taxon>Magnoliopsida</taxon>
        <taxon>Liliopsida</taxon>
        <taxon>Poales</taxon>
        <taxon>Poaceae</taxon>
        <taxon>BOP clade</taxon>
        <taxon>Oryzoideae</taxon>
        <taxon>Oryzeae</taxon>
        <taxon>Oryzinae</taxon>
        <taxon>Oryza</taxon>
    </lineage>
</organism>
<dbReference type="Proteomes" id="UP000026962">
    <property type="component" value="Chromosome 1"/>
</dbReference>
<keyword evidence="3" id="KW-1185">Reference proteome</keyword>
<evidence type="ECO:0000313" key="3">
    <source>
        <dbReference type="Proteomes" id="UP000026962"/>
    </source>
</evidence>
<sequence>MGLAVEKLGAEEEEEAPDGEDDGEGHLAEATVHGQRIGHRRAAATPVEMVVVVIPAAVSSAASFSPLLAHACTYARLPPLAAVPKH</sequence>
<evidence type="ECO:0000256" key="1">
    <source>
        <dbReference type="SAM" id="MobiDB-lite"/>
    </source>
</evidence>
<protein>
    <submittedName>
        <fullName evidence="2">Uncharacterized protein</fullName>
    </submittedName>
</protein>